<reference evidence="2 3" key="1">
    <citation type="submission" date="2020-04" db="EMBL/GenBank/DDBJ databases">
        <title>Gordonia sp. nov. TBRC 11910.</title>
        <authorList>
            <person name="Suriyachadkun C."/>
        </authorList>
    </citation>
    <scope>NUCLEOTIDE SEQUENCE [LARGE SCALE GENOMIC DNA]</scope>
    <source>
        <strain evidence="2 3">TBRC 11910</strain>
    </source>
</reference>
<protein>
    <submittedName>
        <fullName evidence="2">DUF2550 family protein</fullName>
    </submittedName>
</protein>
<keyword evidence="1" id="KW-0812">Transmembrane</keyword>
<dbReference type="EMBL" id="JABBNB010000046">
    <property type="protein sequence ID" value="NMO04976.1"/>
    <property type="molecule type" value="Genomic_DNA"/>
</dbReference>
<proteinExistence type="predicted"/>
<evidence type="ECO:0000313" key="2">
    <source>
        <dbReference type="EMBL" id="NMO04976.1"/>
    </source>
</evidence>
<dbReference type="RefSeq" id="WP_170197482.1">
    <property type="nucleotide sequence ID" value="NZ_JABBNB010000046.1"/>
</dbReference>
<organism evidence="2 3">
    <name type="scientific">Gordonia asplenii</name>
    <dbReference type="NCBI Taxonomy" id="2725283"/>
    <lineage>
        <taxon>Bacteria</taxon>
        <taxon>Bacillati</taxon>
        <taxon>Actinomycetota</taxon>
        <taxon>Actinomycetes</taxon>
        <taxon>Mycobacteriales</taxon>
        <taxon>Gordoniaceae</taxon>
        <taxon>Gordonia</taxon>
    </lineage>
</organism>
<comment type="caution">
    <text evidence="2">The sequence shown here is derived from an EMBL/GenBank/DDBJ whole genome shotgun (WGS) entry which is preliminary data.</text>
</comment>
<feature type="transmembrane region" description="Helical" evidence="1">
    <location>
        <begin position="6"/>
        <end position="24"/>
    </location>
</feature>
<dbReference type="AlphaFoldDB" id="A0A848L2I0"/>
<dbReference type="Pfam" id="PF10739">
    <property type="entry name" value="DUF2550"/>
    <property type="match status" value="1"/>
</dbReference>
<keyword evidence="1" id="KW-0472">Membrane</keyword>
<evidence type="ECO:0000256" key="1">
    <source>
        <dbReference type="SAM" id="Phobius"/>
    </source>
</evidence>
<accession>A0A848L2I0</accession>
<dbReference type="Proteomes" id="UP000550729">
    <property type="component" value="Unassembled WGS sequence"/>
</dbReference>
<keyword evidence="1" id="KW-1133">Transmembrane helix</keyword>
<keyword evidence="3" id="KW-1185">Reference proteome</keyword>
<sequence>MGGALIALAVALIAGVLLLGLVVYRLTELRREGTPVLLRELPAAADAGWRHGTIAYGDNVLRFYRLSSLRPGPTITLIRSAIEIGRRRDPVGTEDEILDGMRIAELEPGADGVGGAFELAMSAEAMTAFTSWLESRQSARSQRGR</sequence>
<dbReference type="InterPro" id="IPR019675">
    <property type="entry name" value="DUF2550"/>
</dbReference>
<name>A0A848L2I0_9ACTN</name>
<gene>
    <name evidence="2" type="ORF">HH308_27520</name>
</gene>
<evidence type="ECO:0000313" key="3">
    <source>
        <dbReference type="Proteomes" id="UP000550729"/>
    </source>
</evidence>